<evidence type="ECO:0000313" key="2">
    <source>
        <dbReference type="EMBL" id="PFX20170.1"/>
    </source>
</evidence>
<dbReference type="GO" id="GO:0003676">
    <property type="term" value="F:nucleic acid binding"/>
    <property type="evidence" value="ECO:0007669"/>
    <property type="project" value="InterPro"/>
</dbReference>
<dbReference type="EMBL" id="LSMT01000327">
    <property type="protein sequence ID" value="PFX20170.1"/>
    <property type="molecule type" value="Genomic_DNA"/>
</dbReference>
<dbReference type="AlphaFoldDB" id="A0A2B4RUD9"/>
<protein>
    <submittedName>
        <fullName evidence="2">Uncharacterized protein K02A2.6</fullName>
    </submittedName>
</protein>
<dbReference type="Gene3D" id="3.30.420.10">
    <property type="entry name" value="Ribonuclease H-like superfamily/Ribonuclease H"/>
    <property type="match status" value="1"/>
</dbReference>
<dbReference type="PANTHER" id="PTHR37984">
    <property type="entry name" value="PROTEIN CBG26694"/>
    <property type="match status" value="1"/>
</dbReference>
<evidence type="ECO:0000256" key="1">
    <source>
        <dbReference type="SAM" id="MobiDB-lite"/>
    </source>
</evidence>
<feature type="region of interest" description="Disordered" evidence="1">
    <location>
        <begin position="201"/>
        <end position="236"/>
    </location>
</feature>
<organism evidence="2 3">
    <name type="scientific">Stylophora pistillata</name>
    <name type="common">Smooth cauliflower coral</name>
    <dbReference type="NCBI Taxonomy" id="50429"/>
    <lineage>
        <taxon>Eukaryota</taxon>
        <taxon>Metazoa</taxon>
        <taxon>Cnidaria</taxon>
        <taxon>Anthozoa</taxon>
        <taxon>Hexacorallia</taxon>
        <taxon>Scleractinia</taxon>
        <taxon>Astrocoeniina</taxon>
        <taxon>Pocilloporidae</taxon>
        <taxon>Stylophora</taxon>
    </lineage>
</organism>
<feature type="compositionally biased region" description="Polar residues" evidence="1">
    <location>
        <begin position="207"/>
        <end position="227"/>
    </location>
</feature>
<evidence type="ECO:0000313" key="3">
    <source>
        <dbReference type="Proteomes" id="UP000225706"/>
    </source>
</evidence>
<proteinExistence type="predicted"/>
<dbReference type="InterPro" id="IPR036397">
    <property type="entry name" value="RNaseH_sf"/>
</dbReference>
<dbReference type="STRING" id="50429.A0A2B4RUD9"/>
<dbReference type="InterPro" id="IPR050951">
    <property type="entry name" value="Retrovirus_Pol_polyprotein"/>
</dbReference>
<accession>A0A2B4RUD9</accession>
<dbReference type="PANTHER" id="PTHR37984:SF5">
    <property type="entry name" value="PROTEIN NYNRIN-LIKE"/>
    <property type="match status" value="1"/>
</dbReference>
<reference evidence="3" key="1">
    <citation type="journal article" date="2017" name="bioRxiv">
        <title>Comparative analysis of the genomes of Stylophora pistillata and Acropora digitifera provides evidence for extensive differences between species of corals.</title>
        <authorList>
            <person name="Voolstra C.R."/>
            <person name="Li Y."/>
            <person name="Liew Y.J."/>
            <person name="Baumgarten S."/>
            <person name="Zoccola D."/>
            <person name="Flot J.-F."/>
            <person name="Tambutte S."/>
            <person name="Allemand D."/>
            <person name="Aranda M."/>
        </authorList>
    </citation>
    <scope>NUCLEOTIDE SEQUENCE [LARGE SCALE GENOMIC DNA]</scope>
</reference>
<comment type="caution">
    <text evidence="2">The sequence shown here is derived from an EMBL/GenBank/DDBJ whole genome shotgun (WGS) entry which is preliminary data.</text>
</comment>
<keyword evidence="3" id="KW-1185">Reference proteome</keyword>
<dbReference type="Proteomes" id="UP000225706">
    <property type="component" value="Unassembled WGS sequence"/>
</dbReference>
<gene>
    <name evidence="2" type="primary">K02A2.6</name>
    <name evidence="2" type="ORF">AWC38_SpisGene15368</name>
</gene>
<sequence length="265" mass="30105">MQTMDRNRALSRSIIRSEVRQAISEYFANRSSPQAAPTERFVQTFKRSLESSASDPSCTLQQRIQNFLLSYRSTQHATTGSFPAILFLQRELRTRLSLVRPDLATDVSHQQVKMKMHYDKHAKFREVAVGDTVLARDHLSGQKWQPGTVVQRPSSHSCQVHLDDWRVWRRHVDDVLQNSSHSTTAESGVPSLETATLIVPEPKPVSSPETSSHPPDNSAQSETTPAFTSPMLRHRPALTDIPRDRLRCELNIINEHLLLLLLTDR</sequence>
<dbReference type="OrthoDB" id="5982225at2759"/>
<name>A0A2B4RUD9_STYPI</name>